<dbReference type="EMBL" id="FO704550">
    <property type="protein sequence ID" value="CDG16109.1"/>
    <property type="molecule type" value="Genomic_DNA"/>
</dbReference>
<sequence>MRLNSIAIFGSGTVINAIVNIRVDWTIAKIVNASLWVFCVDFICSSSLFLEEILLDGMMKTPNR</sequence>
<name>A0A068QN25_9GAMM</name>
<evidence type="ECO:0000313" key="1">
    <source>
        <dbReference type="EMBL" id="CDG16109.1"/>
    </source>
</evidence>
<dbReference type="AlphaFoldDB" id="A0A068QN25"/>
<dbReference type="HOGENOM" id="CLU_2866827_0_0_6"/>
<dbReference type="KEGG" id="xdo:XDD1_0406"/>
<evidence type="ECO:0000313" key="2">
    <source>
        <dbReference type="Proteomes" id="UP000032721"/>
    </source>
</evidence>
<proteinExistence type="predicted"/>
<gene>
    <name evidence="1" type="ORF">XDD1_0406</name>
</gene>
<organism evidence="1 2">
    <name type="scientific">Xenorhabdus doucetiae</name>
    <dbReference type="NCBI Taxonomy" id="351671"/>
    <lineage>
        <taxon>Bacteria</taxon>
        <taxon>Pseudomonadati</taxon>
        <taxon>Pseudomonadota</taxon>
        <taxon>Gammaproteobacteria</taxon>
        <taxon>Enterobacterales</taxon>
        <taxon>Morganellaceae</taxon>
        <taxon>Xenorhabdus</taxon>
    </lineage>
</organism>
<dbReference type="Proteomes" id="UP000032721">
    <property type="component" value="Chromosome"/>
</dbReference>
<reference evidence="1 2" key="1">
    <citation type="submission" date="2013-07" db="EMBL/GenBank/DDBJ databases">
        <authorList>
            <person name="Genoscope - CEA"/>
        </authorList>
    </citation>
    <scope>NUCLEOTIDE SEQUENCE [LARGE SCALE GENOMIC DNA]</scope>
    <source>
        <strain evidence="2">FRM16 / DSM 17909</strain>
    </source>
</reference>
<accession>A0A068QN25</accession>
<protein>
    <submittedName>
        <fullName evidence="1">Uncharacterized protein</fullName>
    </submittedName>
</protein>
<dbReference type="STRING" id="351671.XDD1_0406"/>